<feature type="transmembrane region" description="Helical" evidence="7">
    <location>
        <begin position="337"/>
        <end position="355"/>
    </location>
</feature>
<dbReference type="PANTHER" id="PTHR32100">
    <property type="entry name" value="OMEGA-6 FATTY ACID DESATURASE, CHLOROPLASTIC"/>
    <property type="match status" value="1"/>
</dbReference>
<dbReference type="GO" id="GO:0016717">
    <property type="term" value="F:oxidoreductase activity, acting on paired donors, with oxidation of a pair of donors resulting in the reduction of molecular oxygen to two molecules of water"/>
    <property type="evidence" value="ECO:0007669"/>
    <property type="project" value="InterPro"/>
</dbReference>
<feature type="region of interest" description="Disordered" evidence="6">
    <location>
        <begin position="1"/>
        <end position="50"/>
    </location>
</feature>
<dbReference type="InterPro" id="IPR012171">
    <property type="entry name" value="Fatty_acid_desaturase"/>
</dbReference>
<evidence type="ECO:0000256" key="2">
    <source>
        <dbReference type="ARBA" id="ARBA00005189"/>
    </source>
</evidence>
<evidence type="ECO:0000313" key="11">
    <source>
        <dbReference type="Proteomes" id="UP001283341"/>
    </source>
</evidence>
<dbReference type="InterPro" id="IPR021863">
    <property type="entry name" value="FAS_N"/>
</dbReference>
<evidence type="ECO:0000256" key="5">
    <source>
        <dbReference type="ARBA" id="ARBA00023136"/>
    </source>
</evidence>
<organism evidence="10 11">
    <name type="scientific">Apodospora peruviana</name>
    <dbReference type="NCBI Taxonomy" id="516989"/>
    <lineage>
        <taxon>Eukaryota</taxon>
        <taxon>Fungi</taxon>
        <taxon>Dikarya</taxon>
        <taxon>Ascomycota</taxon>
        <taxon>Pezizomycotina</taxon>
        <taxon>Sordariomycetes</taxon>
        <taxon>Sordariomycetidae</taxon>
        <taxon>Sordariales</taxon>
        <taxon>Lasiosphaeriaceae</taxon>
        <taxon>Apodospora</taxon>
    </lineage>
</organism>
<dbReference type="EMBL" id="JAUEDM010000003">
    <property type="protein sequence ID" value="KAK3321938.1"/>
    <property type="molecule type" value="Genomic_DNA"/>
</dbReference>
<feature type="transmembrane region" description="Helical" evidence="7">
    <location>
        <begin position="141"/>
        <end position="163"/>
    </location>
</feature>
<dbReference type="Pfam" id="PF11960">
    <property type="entry name" value="DUF3474"/>
    <property type="match status" value="1"/>
</dbReference>
<reference evidence="10" key="1">
    <citation type="journal article" date="2023" name="Mol. Phylogenet. Evol.">
        <title>Genome-scale phylogeny and comparative genomics of the fungal order Sordariales.</title>
        <authorList>
            <person name="Hensen N."/>
            <person name="Bonometti L."/>
            <person name="Westerberg I."/>
            <person name="Brannstrom I.O."/>
            <person name="Guillou S."/>
            <person name="Cros-Aarteil S."/>
            <person name="Calhoun S."/>
            <person name="Haridas S."/>
            <person name="Kuo A."/>
            <person name="Mondo S."/>
            <person name="Pangilinan J."/>
            <person name="Riley R."/>
            <person name="LaButti K."/>
            <person name="Andreopoulos B."/>
            <person name="Lipzen A."/>
            <person name="Chen C."/>
            <person name="Yan M."/>
            <person name="Daum C."/>
            <person name="Ng V."/>
            <person name="Clum A."/>
            <person name="Steindorff A."/>
            <person name="Ohm R.A."/>
            <person name="Martin F."/>
            <person name="Silar P."/>
            <person name="Natvig D.O."/>
            <person name="Lalanne C."/>
            <person name="Gautier V."/>
            <person name="Ament-Velasquez S.L."/>
            <person name="Kruys A."/>
            <person name="Hutchinson M.I."/>
            <person name="Powell A.J."/>
            <person name="Barry K."/>
            <person name="Miller A.N."/>
            <person name="Grigoriev I.V."/>
            <person name="Debuchy R."/>
            <person name="Gladieux P."/>
            <person name="Hiltunen Thoren M."/>
            <person name="Johannesson H."/>
        </authorList>
    </citation>
    <scope>NUCLEOTIDE SEQUENCE</scope>
    <source>
        <strain evidence="10">CBS 118394</strain>
    </source>
</reference>
<feature type="domain" description="Fatty acid desaturase" evidence="8">
    <location>
        <begin position="144"/>
        <end position="430"/>
    </location>
</feature>
<evidence type="ECO:0000259" key="8">
    <source>
        <dbReference type="Pfam" id="PF00487"/>
    </source>
</evidence>
<evidence type="ECO:0000256" key="6">
    <source>
        <dbReference type="SAM" id="MobiDB-lite"/>
    </source>
</evidence>
<feature type="transmembrane region" description="Helical" evidence="7">
    <location>
        <begin position="175"/>
        <end position="195"/>
    </location>
</feature>
<keyword evidence="4" id="KW-0560">Oxidoreductase</keyword>
<gene>
    <name evidence="10" type="ORF">B0H66DRAFT_601419</name>
</gene>
<feature type="compositionally biased region" description="Polar residues" evidence="6">
    <location>
        <begin position="20"/>
        <end position="36"/>
    </location>
</feature>
<evidence type="ECO:0000259" key="9">
    <source>
        <dbReference type="Pfam" id="PF11960"/>
    </source>
</evidence>
<keyword evidence="7" id="KW-1133">Transmembrane helix</keyword>
<dbReference type="GO" id="GO:0006629">
    <property type="term" value="P:lipid metabolic process"/>
    <property type="evidence" value="ECO:0007669"/>
    <property type="project" value="InterPro"/>
</dbReference>
<comment type="similarity">
    <text evidence="3">Belongs to the fatty acid desaturase type 1 family.</text>
</comment>
<feature type="transmembrane region" description="Helical" evidence="7">
    <location>
        <begin position="305"/>
        <end position="325"/>
    </location>
</feature>
<dbReference type="Proteomes" id="UP001283341">
    <property type="component" value="Unassembled WGS sequence"/>
</dbReference>
<dbReference type="GO" id="GO:0016020">
    <property type="term" value="C:membrane"/>
    <property type="evidence" value="ECO:0007669"/>
    <property type="project" value="UniProtKB-SubCell"/>
</dbReference>
<dbReference type="CDD" id="cd03507">
    <property type="entry name" value="Delta12-FADS-like"/>
    <property type="match status" value="1"/>
</dbReference>
<protein>
    <submittedName>
        <fullName evidence="10">Delta-12 acyl-CoA desaturase</fullName>
    </submittedName>
</protein>
<evidence type="ECO:0000313" key="10">
    <source>
        <dbReference type="EMBL" id="KAK3321938.1"/>
    </source>
</evidence>
<comment type="subcellular location">
    <subcellularLocation>
        <location evidence="1">Membrane</location>
    </subcellularLocation>
</comment>
<name>A0AAE0IBG7_9PEZI</name>
<evidence type="ECO:0000256" key="3">
    <source>
        <dbReference type="ARBA" id="ARBA00009295"/>
    </source>
</evidence>
<feature type="transmembrane region" description="Helical" evidence="7">
    <location>
        <begin position="110"/>
        <end position="129"/>
    </location>
</feature>
<evidence type="ECO:0000256" key="7">
    <source>
        <dbReference type="SAM" id="Phobius"/>
    </source>
</evidence>
<comment type="caution">
    <text evidence="10">The sequence shown here is derived from an EMBL/GenBank/DDBJ whole genome shotgun (WGS) entry which is preliminary data.</text>
</comment>
<dbReference type="InterPro" id="IPR005804">
    <property type="entry name" value="FA_desaturase_dom"/>
</dbReference>
<accession>A0AAE0IBG7</accession>
<comment type="pathway">
    <text evidence="2">Lipid metabolism.</text>
</comment>
<keyword evidence="7" id="KW-0812">Transmembrane</keyword>
<sequence>MASTTTSSLPAAKNPVLRRTITSTTVDSESSPSTADASPLGSPRASASSTSLSSMASADAQLTKEHKESYGKLIDTYGNEFEVPDFTIKDIRDAIPKHCFERSYVKSMSYVFRDMLCLAVTFTLFHNFNTPEVVPFKAARFALWGVYAFLQGLFGTGLWVLAHECGHGAFSPSQRFNNVVGWVLHSALFVPYFSWQLSHSKHHKATGNMERDMVFVPRTREQQASRIGKLVHEISELTEETPIYTLIHLLGQQLIGWPNYLLTNVTGHNYHERQREGRGKGKQNGWGGGVNHFNPSSPLYENRDAWLIVMSDIGLGIAATALFFLGQKFGWGNMAVWYGLPYLWVNHWLVAITFLQHTDPSLPHYTADEWNFVRGCAATIDREFGFIGRHLLHGIIETHVLHHYVSTIPFYNADEATEAIKPVMGRHYRSDTSEGPIGFIKAMWKSARWCQWVEPSEGATDKGKGVLFFRNRNGLGTKPAKMEPVSQ</sequence>
<evidence type="ECO:0000256" key="4">
    <source>
        <dbReference type="ARBA" id="ARBA00023002"/>
    </source>
</evidence>
<proteinExistence type="inferred from homology"/>
<feature type="domain" description="Fatty acid desaturase N-terminal" evidence="9">
    <location>
        <begin position="76"/>
        <end position="116"/>
    </location>
</feature>
<keyword evidence="5 7" id="KW-0472">Membrane</keyword>
<reference evidence="10" key="2">
    <citation type="submission" date="2023-06" db="EMBL/GenBank/DDBJ databases">
        <authorList>
            <consortium name="Lawrence Berkeley National Laboratory"/>
            <person name="Haridas S."/>
            <person name="Hensen N."/>
            <person name="Bonometti L."/>
            <person name="Westerberg I."/>
            <person name="Brannstrom I.O."/>
            <person name="Guillou S."/>
            <person name="Cros-Aarteil S."/>
            <person name="Calhoun S."/>
            <person name="Kuo A."/>
            <person name="Mondo S."/>
            <person name="Pangilinan J."/>
            <person name="Riley R."/>
            <person name="Labutti K."/>
            <person name="Andreopoulos B."/>
            <person name="Lipzen A."/>
            <person name="Chen C."/>
            <person name="Yanf M."/>
            <person name="Daum C."/>
            <person name="Ng V."/>
            <person name="Clum A."/>
            <person name="Steindorff A."/>
            <person name="Ohm R."/>
            <person name="Martin F."/>
            <person name="Silar P."/>
            <person name="Natvig D."/>
            <person name="Lalanne C."/>
            <person name="Gautier V."/>
            <person name="Ament-Velasquez S.L."/>
            <person name="Kruys A."/>
            <person name="Hutchinson M.I."/>
            <person name="Powell A.J."/>
            <person name="Barry K."/>
            <person name="Miller A.N."/>
            <person name="Grigoriev I.V."/>
            <person name="Debuchy R."/>
            <person name="Gladieux P."/>
            <person name="Thoren M.H."/>
            <person name="Johannesson H."/>
        </authorList>
    </citation>
    <scope>NUCLEOTIDE SEQUENCE</scope>
    <source>
        <strain evidence="10">CBS 118394</strain>
    </source>
</reference>
<keyword evidence="11" id="KW-1185">Reference proteome</keyword>
<dbReference type="Pfam" id="PF00487">
    <property type="entry name" value="FA_desaturase"/>
    <property type="match status" value="1"/>
</dbReference>
<evidence type="ECO:0000256" key="1">
    <source>
        <dbReference type="ARBA" id="ARBA00004370"/>
    </source>
</evidence>
<dbReference type="AlphaFoldDB" id="A0AAE0IBG7"/>